<name>A0A917UK42_9DEIO</name>
<reference evidence="9" key="2">
    <citation type="submission" date="2020-09" db="EMBL/GenBank/DDBJ databases">
        <authorList>
            <person name="Sun Q."/>
            <person name="Ohkuma M."/>
        </authorList>
    </citation>
    <scope>NUCLEOTIDE SEQUENCE</scope>
    <source>
        <strain evidence="9">JCM 14371</strain>
    </source>
</reference>
<dbReference type="InterPro" id="IPR016156">
    <property type="entry name" value="FAD/NAD-linked_Rdtase_dimer_sf"/>
</dbReference>
<dbReference type="InterPro" id="IPR004099">
    <property type="entry name" value="Pyr_nucl-diS_OxRdtase_dimer"/>
</dbReference>
<evidence type="ECO:0000256" key="2">
    <source>
        <dbReference type="ARBA" id="ARBA00009130"/>
    </source>
</evidence>
<dbReference type="EMBL" id="BMOE01000001">
    <property type="protein sequence ID" value="GGJ63082.1"/>
    <property type="molecule type" value="Genomic_DNA"/>
</dbReference>
<dbReference type="RefSeq" id="WP_188960515.1">
    <property type="nucleotide sequence ID" value="NZ_BMOE01000001.1"/>
</dbReference>
<dbReference type="AlphaFoldDB" id="A0A917UK42"/>
<dbReference type="SUPFAM" id="SSF51905">
    <property type="entry name" value="FAD/NAD(P)-binding domain"/>
    <property type="match status" value="1"/>
</dbReference>
<dbReference type="PRINTS" id="PR00411">
    <property type="entry name" value="PNDRDTASEI"/>
</dbReference>
<evidence type="ECO:0000259" key="8">
    <source>
        <dbReference type="Pfam" id="PF07992"/>
    </source>
</evidence>
<evidence type="ECO:0000256" key="3">
    <source>
        <dbReference type="ARBA" id="ARBA00022630"/>
    </source>
</evidence>
<feature type="domain" description="Pyridine nucleotide-disulphide oxidoreductase dimerisation" evidence="7">
    <location>
        <begin position="336"/>
        <end position="436"/>
    </location>
</feature>
<dbReference type="PANTHER" id="PTHR43429">
    <property type="entry name" value="PYRIDINE NUCLEOTIDE-DISULFIDE OXIDOREDUCTASE DOMAIN-CONTAINING"/>
    <property type="match status" value="1"/>
</dbReference>
<dbReference type="Gene3D" id="3.50.50.60">
    <property type="entry name" value="FAD/NAD(P)-binding domain"/>
    <property type="match status" value="2"/>
</dbReference>
<evidence type="ECO:0000259" key="7">
    <source>
        <dbReference type="Pfam" id="PF02852"/>
    </source>
</evidence>
<organism evidence="9 10">
    <name type="scientific">Deinococcus aquiradiocola</name>
    <dbReference type="NCBI Taxonomy" id="393059"/>
    <lineage>
        <taxon>Bacteria</taxon>
        <taxon>Thermotogati</taxon>
        <taxon>Deinococcota</taxon>
        <taxon>Deinococci</taxon>
        <taxon>Deinococcales</taxon>
        <taxon>Deinococcaceae</taxon>
        <taxon>Deinococcus</taxon>
    </lineage>
</organism>
<accession>A0A917UK42</accession>
<keyword evidence="4" id="KW-0274">FAD</keyword>
<dbReference type="Pfam" id="PF07992">
    <property type="entry name" value="Pyr_redox_2"/>
    <property type="match status" value="1"/>
</dbReference>
<evidence type="ECO:0000313" key="9">
    <source>
        <dbReference type="EMBL" id="GGJ63082.1"/>
    </source>
</evidence>
<keyword evidence="5" id="KW-0560">Oxidoreductase</keyword>
<keyword evidence="10" id="KW-1185">Reference proteome</keyword>
<comment type="caution">
    <text evidence="9">The sequence shown here is derived from an EMBL/GenBank/DDBJ whole genome shotgun (WGS) entry which is preliminary data.</text>
</comment>
<evidence type="ECO:0000313" key="10">
    <source>
        <dbReference type="Proteomes" id="UP000635726"/>
    </source>
</evidence>
<dbReference type="InterPro" id="IPR023753">
    <property type="entry name" value="FAD/NAD-binding_dom"/>
</dbReference>
<dbReference type="PANTHER" id="PTHR43429:SF1">
    <property type="entry name" value="NAD(P)H SULFUR OXIDOREDUCTASE (COA-DEPENDENT)"/>
    <property type="match status" value="1"/>
</dbReference>
<feature type="domain" description="FAD/NAD(P)-binding" evidence="8">
    <location>
        <begin position="1"/>
        <end position="292"/>
    </location>
</feature>
<evidence type="ECO:0000256" key="5">
    <source>
        <dbReference type="ARBA" id="ARBA00023002"/>
    </source>
</evidence>
<dbReference type="InterPro" id="IPR036188">
    <property type="entry name" value="FAD/NAD-bd_sf"/>
</dbReference>
<dbReference type="Proteomes" id="UP000635726">
    <property type="component" value="Unassembled WGS sequence"/>
</dbReference>
<dbReference type="PRINTS" id="PR00368">
    <property type="entry name" value="FADPNR"/>
</dbReference>
<comment type="similarity">
    <text evidence="2">Belongs to the class-III pyridine nucleotide-disulfide oxidoreductase family.</text>
</comment>
<comment type="cofactor">
    <cofactor evidence="1">
        <name>FAD</name>
        <dbReference type="ChEBI" id="CHEBI:57692"/>
    </cofactor>
</comment>
<gene>
    <name evidence="9" type="ORF">GCM10008939_03680</name>
</gene>
<evidence type="ECO:0000256" key="1">
    <source>
        <dbReference type="ARBA" id="ARBA00001974"/>
    </source>
</evidence>
<dbReference type="Pfam" id="PF02852">
    <property type="entry name" value="Pyr_redox_dim"/>
    <property type="match status" value="1"/>
</dbReference>
<keyword evidence="3" id="KW-0285">Flavoprotein</keyword>
<evidence type="ECO:0000256" key="6">
    <source>
        <dbReference type="ARBA" id="ARBA00023284"/>
    </source>
</evidence>
<sequence>MRILVVGGVAAGMSAASRARRHDPHARITVLERSDWISYGACGLPYVLSRDTRGDPGDFGVLVARTPEQMQDQGIDVHLRHDVTGVDAAARTVRVHDRDTGRTRTEPYDQLLLATGVHAARPDWAARDVAGVHVLRDIPDGQAIEADLQRGARRAVIVGGGYIGLEVAESLTRRGLHVTLLEHAGQVAGRALDPAYRDLVGQTLRDAGVDLRTGTQVRGLHTRAGRVTGVETQDGPVSADLVIVAVGVRPSTDLARAAGVRLGRSGAVSVDARQRTNVDGIWAAGDVCEVTHRVTRRRVHLPLGLAANRMGRVAGVNMVGGDARFPGVVGTAIFRVFDRSVARTGLTQDEADAAGLDAVSVDLSSRDHAGYMRDAHDLHVRLTAERGSGRLLGAQFVGVGDAVKRVDVIAALLHSRGRVHDLAEMDLAYAPPFSSVWDVLLVAAGRLGKAVREGQTGRPPPHPGA</sequence>
<reference evidence="9" key="1">
    <citation type="journal article" date="2014" name="Int. J. Syst. Evol. Microbiol.">
        <title>Complete genome sequence of Corynebacterium casei LMG S-19264T (=DSM 44701T), isolated from a smear-ripened cheese.</title>
        <authorList>
            <consortium name="US DOE Joint Genome Institute (JGI-PGF)"/>
            <person name="Walter F."/>
            <person name="Albersmeier A."/>
            <person name="Kalinowski J."/>
            <person name="Ruckert C."/>
        </authorList>
    </citation>
    <scope>NUCLEOTIDE SEQUENCE</scope>
    <source>
        <strain evidence="9">JCM 14371</strain>
    </source>
</reference>
<dbReference type="SUPFAM" id="SSF55424">
    <property type="entry name" value="FAD/NAD-linked reductases, dimerisation (C-terminal) domain"/>
    <property type="match status" value="1"/>
</dbReference>
<dbReference type="InterPro" id="IPR050260">
    <property type="entry name" value="FAD-bd_OxRdtase"/>
</dbReference>
<protein>
    <submittedName>
        <fullName evidence="9">NADH oxidase</fullName>
    </submittedName>
</protein>
<keyword evidence="6" id="KW-0676">Redox-active center</keyword>
<evidence type="ECO:0000256" key="4">
    <source>
        <dbReference type="ARBA" id="ARBA00022827"/>
    </source>
</evidence>
<dbReference type="GO" id="GO:0016491">
    <property type="term" value="F:oxidoreductase activity"/>
    <property type="evidence" value="ECO:0007669"/>
    <property type="project" value="UniProtKB-KW"/>
</dbReference>
<proteinExistence type="inferred from homology"/>